<organism evidence="4 5">
    <name type="scientific">Frankliniella occidentalis</name>
    <name type="common">Western flower thrips</name>
    <name type="synonym">Euthrips occidentalis</name>
    <dbReference type="NCBI Taxonomy" id="133901"/>
    <lineage>
        <taxon>Eukaryota</taxon>
        <taxon>Metazoa</taxon>
        <taxon>Ecdysozoa</taxon>
        <taxon>Arthropoda</taxon>
        <taxon>Hexapoda</taxon>
        <taxon>Insecta</taxon>
        <taxon>Pterygota</taxon>
        <taxon>Neoptera</taxon>
        <taxon>Paraneoptera</taxon>
        <taxon>Thysanoptera</taxon>
        <taxon>Terebrantia</taxon>
        <taxon>Thripoidea</taxon>
        <taxon>Thripidae</taxon>
        <taxon>Frankliniella</taxon>
    </lineage>
</organism>
<dbReference type="RefSeq" id="XP_026289615.1">
    <property type="nucleotide sequence ID" value="XM_026433830.2"/>
</dbReference>
<feature type="repeat" description="ANK" evidence="3">
    <location>
        <begin position="700"/>
        <end position="725"/>
    </location>
</feature>
<name>A0A6J1TD28_FRAOC</name>
<feature type="repeat" description="ANK" evidence="3">
    <location>
        <begin position="796"/>
        <end position="828"/>
    </location>
</feature>
<gene>
    <name evidence="5" type="primary">LOC113214461</name>
</gene>
<dbReference type="OrthoDB" id="944730at2759"/>
<dbReference type="Pfam" id="PF12796">
    <property type="entry name" value="Ank_2"/>
    <property type="match status" value="5"/>
</dbReference>
<evidence type="ECO:0000256" key="1">
    <source>
        <dbReference type="ARBA" id="ARBA00022737"/>
    </source>
</evidence>
<evidence type="ECO:0000313" key="5">
    <source>
        <dbReference type="RefSeq" id="XP_026289615.1"/>
    </source>
</evidence>
<dbReference type="InterPro" id="IPR051165">
    <property type="entry name" value="Multifunctional_ANK_Repeat"/>
</dbReference>
<evidence type="ECO:0000256" key="3">
    <source>
        <dbReference type="PROSITE-ProRule" id="PRU00023"/>
    </source>
</evidence>
<protein>
    <submittedName>
        <fullName evidence="5">Uncharacterized protein LOC113214461</fullName>
    </submittedName>
</protein>
<reference evidence="5" key="1">
    <citation type="submission" date="2025-08" db="UniProtKB">
        <authorList>
            <consortium name="RefSeq"/>
        </authorList>
    </citation>
    <scope>IDENTIFICATION</scope>
    <source>
        <tissue evidence="5">Whole organism</tissue>
    </source>
</reference>
<accession>A0A6J1TD28</accession>
<dbReference type="PRINTS" id="PR01415">
    <property type="entry name" value="ANKYRIN"/>
</dbReference>
<dbReference type="PANTHER" id="PTHR24123">
    <property type="entry name" value="ANKYRIN REPEAT-CONTAINING"/>
    <property type="match status" value="1"/>
</dbReference>
<dbReference type="GeneID" id="113214461"/>
<evidence type="ECO:0000313" key="4">
    <source>
        <dbReference type="Proteomes" id="UP000504606"/>
    </source>
</evidence>
<feature type="repeat" description="ANK" evidence="3">
    <location>
        <begin position="1125"/>
        <end position="1148"/>
    </location>
</feature>
<dbReference type="PROSITE" id="PS50088">
    <property type="entry name" value="ANK_REPEAT"/>
    <property type="match status" value="6"/>
</dbReference>
<feature type="repeat" description="ANK" evidence="3">
    <location>
        <begin position="1081"/>
        <end position="1102"/>
    </location>
</feature>
<sequence length="1268" mass="140881">MAVRDDWLRSHREPRVRNLLAVTDTLRSGRGQPGPEELSGALLEAMRTNNVKQLQEVLSKVKDYQLLEDSLTAAWCKARAQGLPLSKDMEQCAVYYMVLLRYELSPRSRRKDKPRPLGWDALWGLVGLVDQLRADVRRLLDLLKLEEADEAVTLAMRSALAIRAVKGFFYRSYGEVPWEEIEYLLALFIEARTVYRTLAFLVASKDRITAHLEFFLEKVEELRTKHTGRSDTNAAMKEMMKAPKGKRAEKTTSKAVGKQMADILEDFALLRDWQSLKVIVEALEAAIAALQLPGEDWKNWGWLGFQRGLFLAGEKMKNSWTSPNLSSRYVKLVEVVAAEGIRKVLCNGIRDVQEHSAPGSNADELTMSVLDTDEERTHLKEELGRLLHSIKTMLQEAELEVTQKRMDPPEIIHNRLTERVVASIGNADMTSDRNWVYGEVKRLLEDVNKGKNNSELEALIRDLNHSLHRKLVTFNRFSNTLTRSIKDRMYNVVTRHCPQHIQRIHQLLEWRSAQGLSIFQDDLNNKSSNAGGGSCGSSSRACSALEAIPSGREDNESLIRHAVEGGLQALASRWHRDDHAPPLLDLHAPALFGRQLRNHLNHRDLIVRLCSPTTRELSSLWSLLLYKAIDVERGAEPRLRDPTESAAENAEVLRLARLKDAMFRGAREGDLDELQRAAGLGVDISRRDCLGVDISSRDCRGRTLLHAAAEAGQARVVDWLLQLGAGAVDPLATDWEGRSALHGAATAEVAESLIAAGRVAPDGYGWTPLHAAALSGRTAVVRALLPHYDLHAKDNAGGTPLHLAAGGGHAEAVRLLLLVGARWEAVQQNEQCSTLSIAAQSGSAAVVRLLLLPPPPLLPRPSDYDCWIAAVLAGQYRHLEVFSTLMDELQRRSALRDSPEARLAVGAVAIGGSTEVAAELLNRWPDAVRLGLDEAVTVLSVAAGCGHADLVRTLLSRGADPLQRGKDSCTALHHAAQVGSVEVIDVLWEHKQAEQDAARGEELRRVWEGRREGGPRPPLGLAARGGHLAAVRRLVELGADKDSGVRDAAHYTPLYAAARHGREEVVSWLLGARARLYDPEAAHTPLHVAAMFGHLAVVKLLVPSRELTEQQQRERLGLLQHAGPDPETALHCAVVSGSLEVVKHLLEREVTLLDPHYNRRVKEGKSALWKNLTVYRRDSKKRTPLQWCVVCDAPTTVFRELLQRMEDERVMALGGKDVLAVRDMVQEALDWVDPVHLVQTVEYGRPPHSEGMRRELTESLRRLDTQPA</sequence>
<dbReference type="PANTHER" id="PTHR24123:SF33">
    <property type="entry name" value="PROTEIN HOS4"/>
    <property type="match status" value="1"/>
</dbReference>
<proteinExistence type="predicted"/>
<dbReference type="InterPro" id="IPR002110">
    <property type="entry name" value="Ankyrin_rpt"/>
</dbReference>
<dbReference type="AlphaFoldDB" id="A0A6J1TD28"/>
<feature type="repeat" description="ANK" evidence="3">
    <location>
        <begin position="764"/>
        <end position="785"/>
    </location>
</feature>
<dbReference type="Gene3D" id="1.25.40.20">
    <property type="entry name" value="Ankyrin repeat-containing domain"/>
    <property type="match status" value="5"/>
</dbReference>
<dbReference type="SMART" id="SM00248">
    <property type="entry name" value="ANK"/>
    <property type="match status" value="11"/>
</dbReference>
<dbReference type="InterPro" id="IPR036770">
    <property type="entry name" value="Ankyrin_rpt-contain_sf"/>
</dbReference>
<keyword evidence="2 3" id="KW-0040">ANK repeat</keyword>
<dbReference type="Proteomes" id="UP000504606">
    <property type="component" value="Unplaced"/>
</dbReference>
<dbReference type="SUPFAM" id="SSF48403">
    <property type="entry name" value="Ankyrin repeat"/>
    <property type="match status" value="2"/>
</dbReference>
<evidence type="ECO:0000256" key="2">
    <source>
        <dbReference type="ARBA" id="ARBA00023043"/>
    </source>
</evidence>
<feature type="repeat" description="ANK" evidence="3">
    <location>
        <begin position="934"/>
        <end position="966"/>
    </location>
</feature>
<keyword evidence="1" id="KW-0677">Repeat</keyword>
<keyword evidence="4" id="KW-1185">Reference proteome</keyword>
<dbReference type="PROSITE" id="PS50297">
    <property type="entry name" value="ANK_REP_REGION"/>
    <property type="match status" value="6"/>
</dbReference>
<dbReference type="KEGG" id="foc:113214461"/>